<dbReference type="InterPro" id="IPR007278">
    <property type="entry name" value="DUF397"/>
</dbReference>
<reference evidence="3 4" key="1">
    <citation type="journal article" date="2016" name="Front. Microbiol.">
        <title>Comparative Genomics Analysis of Streptomyces Species Reveals Their Adaptation to the Marine Environment and Their Diversity at the Genomic Level.</title>
        <authorList>
            <person name="Tian X."/>
            <person name="Zhang Z."/>
            <person name="Yang T."/>
            <person name="Chen M."/>
            <person name="Li J."/>
            <person name="Chen F."/>
            <person name="Yang J."/>
            <person name="Li W."/>
            <person name="Zhang B."/>
            <person name="Zhang Z."/>
            <person name="Wu J."/>
            <person name="Zhang C."/>
            <person name="Long L."/>
            <person name="Xiao J."/>
        </authorList>
    </citation>
    <scope>NUCLEOTIDE SEQUENCE [LARGE SCALE GENOMIC DNA]</scope>
    <source>
        <strain evidence="3 4">SCSIO 02100</strain>
    </source>
</reference>
<dbReference type="STRING" id="1075402.AN216_20740"/>
<dbReference type="OrthoDB" id="4570646at2"/>
<accession>A0A1E7JXS1</accession>
<feature type="domain" description="DUF397" evidence="2">
    <location>
        <begin position="11"/>
        <end position="63"/>
    </location>
</feature>
<evidence type="ECO:0000259" key="2">
    <source>
        <dbReference type="Pfam" id="PF04149"/>
    </source>
</evidence>
<proteinExistence type="predicted"/>
<dbReference type="EMBL" id="LJGU01000141">
    <property type="protein sequence ID" value="OEU96411.1"/>
    <property type="molecule type" value="Genomic_DNA"/>
</dbReference>
<dbReference type="RefSeq" id="WP_070198200.1">
    <property type="nucleotide sequence ID" value="NZ_LJGU01000141.1"/>
</dbReference>
<keyword evidence="4" id="KW-1185">Reference proteome</keyword>
<protein>
    <recommendedName>
        <fullName evidence="2">DUF397 domain-containing protein</fullName>
    </recommendedName>
</protein>
<evidence type="ECO:0000313" key="3">
    <source>
        <dbReference type="EMBL" id="OEU96411.1"/>
    </source>
</evidence>
<dbReference type="Proteomes" id="UP000176101">
    <property type="component" value="Unassembled WGS sequence"/>
</dbReference>
<sequence length="70" mass="7757">MSKGHDLVRTSWRKSSYSNGSGGDCVEVATPAHALLVRDSKRPTGPTLTFHHPTWHTFLTQLREAGRVRG</sequence>
<gene>
    <name evidence="3" type="ORF">AN216_20740</name>
</gene>
<evidence type="ECO:0000313" key="4">
    <source>
        <dbReference type="Proteomes" id="UP000176101"/>
    </source>
</evidence>
<evidence type="ECO:0000256" key="1">
    <source>
        <dbReference type="SAM" id="MobiDB-lite"/>
    </source>
</evidence>
<organism evidence="3 4">
    <name type="scientific">Streptomyces oceani</name>
    <dbReference type="NCBI Taxonomy" id="1075402"/>
    <lineage>
        <taxon>Bacteria</taxon>
        <taxon>Bacillati</taxon>
        <taxon>Actinomycetota</taxon>
        <taxon>Actinomycetes</taxon>
        <taxon>Kitasatosporales</taxon>
        <taxon>Streptomycetaceae</taxon>
        <taxon>Streptomyces</taxon>
    </lineage>
</organism>
<name>A0A1E7JXS1_9ACTN</name>
<comment type="caution">
    <text evidence="3">The sequence shown here is derived from an EMBL/GenBank/DDBJ whole genome shotgun (WGS) entry which is preliminary data.</text>
</comment>
<dbReference type="Pfam" id="PF04149">
    <property type="entry name" value="DUF397"/>
    <property type="match status" value="1"/>
</dbReference>
<feature type="region of interest" description="Disordered" evidence="1">
    <location>
        <begin position="1"/>
        <end position="23"/>
    </location>
</feature>
<dbReference type="AlphaFoldDB" id="A0A1E7JXS1"/>